<dbReference type="GO" id="GO:0016236">
    <property type="term" value="P:macroautophagy"/>
    <property type="evidence" value="ECO:0007669"/>
    <property type="project" value="TreeGrafter"/>
</dbReference>
<feature type="region of interest" description="Disordered" evidence="7">
    <location>
        <begin position="1"/>
        <end position="20"/>
    </location>
</feature>
<reference evidence="9" key="1">
    <citation type="submission" date="2025-08" db="UniProtKB">
        <authorList>
            <consortium name="Ensembl"/>
        </authorList>
    </citation>
    <scope>IDENTIFICATION</scope>
</reference>
<dbReference type="GO" id="GO:0005789">
    <property type="term" value="C:endoplasmic reticulum membrane"/>
    <property type="evidence" value="ECO:0007669"/>
    <property type="project" value="TreeGrafter"/>
</dbReference>
<dbReference type="Pfam" id="PF12352">
    <property type="entry name" value="V-SNARE_C"/>
    <property type="match status" value="1"/>
</dbReference>
<dbReference type="AlphaFoldDB" id="A0A8C4NGH8"/>
<accession>A0A8C4NGH8</accession>
<dbReference type="GO" id="GO:0005829">
    <property type="term" value="C:cytosol"/>
    <property type="evidence" value="ECO:0007669"/>
    <property type="project" value="GOC"/>
</dbReference>
<keyword evidence="5 8" id="KW-1133">Transmembrane helix</keyword>
<dbReference type="GO" id="GO:0005484">
    <property type="term" value="F:SNAP receptor activity"/>
    <property type="evidence" value="ECO:0007669"/>
    <property type="project" value="TreeGrafter"/>
</dbReference>
<proteinExistence type="predicted"/>
<dbReference type="GO" id="GO:0000149">
    <property type="term" value="F:SNARE binding"/>
    <property type="evidence" value="ECO:0007669"/>
    <property type="project" value="TreeGrafter"/>
</dbReference>
<dbReference type="GeneTree" id="ENSGT00950000183192"/>
<dbReference type="Gene3D" id="1.20.5.110">
    <property type="match status" value="1"/>
</dbReference>
<name>A0A8C4NGH8_EPTBU</name>
<protein>
    <submittedName>
        <fullName evidence="9">Vesicle transport through interaction with t-SNAREs 1A</fullName>
    </submittedName>
</protein>
<dbReference type="Ensembl" id="ENSEBUT00000006963.1">
    <property type="protein sequence ID" value="ENSEBUP00000006507.1"/>
    <property type="gene ID" value="ENSEBUG00000004296.1"/>
</dbReference>
<sequence length="163" mass="18495">MVEQMELEERERSRDGGILTKKSKACKKEMDILQKELRQARVAYSDDVLSRTALLGDETDDPRAVLLSATDRLENSSRDLERGFCMTTETEAMGRDILGNLSRDRETMQRARERLRETDAGLGQGSRILTSMMRRAMQNKVILIGIGLLAIVVISLIVYFSLR</sequence>
<dbReference type="Proteomes" id="UP000694388">
    <property type="component" value="Unplaced"/>
</dbReference>
<dbReference type="GO" id="GO:0031201">
    <property type="term" value="C:SNARE complex"/>
    <property type="evidence" value="ECO:0007669"/>
    <property type="project" value="TreeGrafter"/>
</dbReference>
<dbReference type="SUPFAM" id="SSF58038">
    <property type="entry name" value="SNARE fusion complex"/>
    <property type="match status" value="1"/>
</dbReference>
<dbReference type="FunFam" id="1.20.5.110:FF:000078">
    <property type="entry name" value="Vesicle transport through interaction with t-SNAREs 1A"/>
    <property type="match status" value="1"/>
</dbReference>
<dbReference type="GO" id="GO:0006896">
    <property type="term" value="P:Golgi to vacuole transport"/>
    <property type="evidence" value="ECO:0007669"/>
    <property type="project" value="TreeGrafter"/>
</dbReference>
<dbReference type="PANTHER" id="PTHR21230">
    <property type="entry name" value="VESICLE TRANSPORT V-SNARE PROTEIN VTI1-RELATED"/>
    <property type="match status" value="1"/>
</dbReference>
<keyword evidence="6 8" id="KW-0472">Membrane</keyword>
<keyword evidence="2" id="KW-0813">Transport</keyword>
<evidence type="ECO:0000256" key="5">
    <source>
        <dbReference type="ARBA" id="ARBA00022989"/>
    </source>
</evidence>
<evidence type="ECO:0000256" key="7">
    <source>
        <dbReference type="SAM" id="MobiDB-lite"/>
    </source>
</evidence>
<evidence type="ECO:0000256" key="3">
    <source>
        <dbReference type="ARBA" id="ARBA00022692"/>
    </source>
</evidence>
<evidence type="ECO:0000256" key="6">
    <source>
        <dbReference type="ARBA" id="ARBA00023136"/>
    </source>
</evidence>
<dbReference type="GO" id="GO:0015031">
    <property type="term" value="P:protein transport"/>
    <property type="evidence" value="ECO:0007669"/>
    <property type="project" value="UniProtKB-KW"/>
</dbReference>
<keyword evidence="10" id="KW-1185">Reference proteome</keyword>
<comment type="subcellular location">
    <subcellularLocation>
        <location evidence="1">Membrane</location>
        <topology evidence="1">Single-pass type IV membrane protein</topology>
    </subcellularLocation>
</comment>
<evidence type="ECO:0000313" key="9">
    <source>
        <dbReference type="Ensembl" id="ENSEBUP00000006507.1"/>
    </source>
</evidence>
<dbReference type="GO" id="GO:0006891">
    <property type="term" value="P:intra-Golgi vesicle-mediated transport"/>
    <property type="evidence" value="ECO:0007669"/>
    <property type="project" value="TreeGrafter"/>
</dbReference>
<keyword evidence="3 8" id="KW-0812">Transmembrane</keyword>
<keyword evidence="4" id="KW-0653">Protein transport</keyword>
<dbReference type="GO" id="GO:0042147">
    <property type="term" value="P:retrograde transport, endosome to Golgi"/>
    <property type="evidence" value="ECO:0007669"/>
    <property type="project" value="TreeGrafter"/>
</dbReference>
<evidence type="ECO:0000313" key="10">
    <source>
        <dbReference type="Proteomes" id="UP000694388"/>
    </source>
</evidence>
<dbReference type="PANTHER" id="PTHR21230:SF26">
    <property type="entry name" value="VESICLE TRANSPORT THROUGH INTERACTION WITH T-SNARES HOMOLOG 1A"/>
    <property type="match status" value="1"/>
</dbReference>
<dbReference type="GO" id="GO:0031902">
    <property type="term" value="C:late endosome membrane"/>
    <property type="evidence" value="ECO:0007669"/>
    <property type="project" value="TreeGrafter"/>
</dbReference>
<evidence type="ECO:0000256" key="4">
    <source>
        <dbReference type="ARBA" id="ARBA00022927"/>
    </source>
</evidence>
<dbReference type="GO" id="GO:0005794">
    <property type="term" value="C:Golgi apparatus"/>
    <property type="evidence" value="ECO:0007669"/>
    <property type="project" value="TreeGrafter"/>
</dbReference>
<evidence type="ECO:0000256" key="2">
    <source>
        <dbReference type="ARBA" id="ARBA00022448"/>
    </source>
</evidence>
<dbReference type="GO" id="GO:0048280">
    <property type="term" value="P:vesicle fusion with Golgi apparatus"/>
    <property type="evidence" value="ECO:0007669"/>
    <property type="project" value="TreeGrafter"/>
</dbReference>
<reference evidence="9" key="2">
    <citation type="submission" date="2025-09" db="UniProtKB">
        <authorList>
            <consortium name="Ensembl"/>
        </authorList>
    </citation>
    <scope>IDENTIFICATION</scope>
</reference>
<dbReference type="OMA" id="MNVANYR"/>
<evidence type="ECO:0000256" key="8">
    <source>
        <dbReference type="SAM" id="Phobius"/>
    </source>
</evidence>
<dbReference type="GO" id="GO:0012507">
    <property type="term" value="C:ER to Golgi transport vesicle membrane"/>
    <property type="evidence" value="ECO:0007669"/>
    <property type="project" value="TreeGrafter"/>
</dbReference>
<feature type="transmembrane region" description="Helical" evidence="8">
    <location>
        <begin position="141"/>
        <end position="162"/>
    </location>
</feature>
<organism evidence="9 10">
    <name type="scientific">Eptatretus burgeri</name>
    <name type="common">Inshore hagfish</name>
    <dbReference type="NCBI Taxonomy" id="7764"/>
    <lineage>
        <taxon>Eukaryota</taxon>
        <taxon>Metazoa</taxon>
        <taxon>Chordata</taxon>
        <taxon>Craniata</taxon>
        <taxon>Vertebrata</taxon>
        <taxon>Cyclostomata</taxon>
        <taxon>Myxini</taxon>
        <taxon>Myxiniformes</taxon>
        <taxon>Myxinidae</taxon>
        <taxon>Eptatretinae</taxon>
        <taxon>Eptatretus</taxon>
    </lineage>
</organism>
<evidence type="ECO:0000256" key="1">
    <source>
        <dbReference type="ARBA" id="ARBA00004211"/>
    </source>
</evidence>